<evidence type="ECO:0000313" key="14">
    <source>
        <dbReference type="Proteomes" id="UP000067698"/>
    </source>
</evidence>
<dbReference type="EMBL" id="CP114063">
    <property type="protein sequence ID" value="WAT24546.1"/>
    <property type="molecule type" value="Genomic_DNA"/>
</dbReference>
<dbReference type="GO" id="GO:0005737">
    <property type="term" value="C:cytoplasm"/>
    <property type="evidence" value="ECO:0007669"/>
    <property type="project" value="UniProtKB-ARBA"/>
</dbReference>
<gene>
    <name evidence="8 12" type="primary">rpsF</name>
    <name evidence="9" type="ORF">AWM74_04570</name>
    <name evidence="10" type="ORF">H3232_08305</name>
    <name evidence="11" type="ORF">IMX20_00035</name>
    <name evidence="12" type="ORF">OZ415_00035</name>
    <name evidence="13" type="ORF">PML80_00035</name>
</gene>
<protein>
    <recommendedName>
        <fullName evidence="7 8">Small ribosomal subunit protein bS6</fullName>
    </recommendedName>
</protein>
<organism evidence="11 16">
    <name type="scientific">Aerococcus urinaeequi</name>
    <dbReference type="NCBI Taxonomy" id="51665"/>
    <lineage>
        <taxon>Bacteria</taxon>
        <taxon>Bacillati</taxon>
        <taxon>Bacillota</taxon>
        <taxon>Bacilli</taxon>
        <taxon>Lactobacillales</taxon>
        <taxon>Aerococcaceae</taxon>
        <taxon>Aerococcus</taxon>
    </lineage>
</organism>
<keyword evidence="5 8" id="KW-0687">Ribonucleoprotein</keyword>
<dbReference type="CDD" id="cd00473">
    <property type="entry name" value="bS6"/>
    <property type="match status" value="1"/>
</dbReference>
<dbReference type="NCBIfam" id="TIGR00166">
    <property type="entry name" value="S6"/>
    <property type="match status" value="1"/>
</dbReference>
<dbReference type="GO" id="GO:1990904">
    <property type="term" value="C:ribonucleoprotein complex"/>
    <property type="evidence" value="ECO:0007669"/>
    <property type="project" value="UniProtKB-KW"/>
</dbReference>
<reference evidence="12" key="5">
    <citation type="submission" date="2022-12" db="EMBL/GenBank/DDBJ databases">
        <title>Whole genome sequence analysis of a duck derived balloon bacteium Aerococcus urinaeequi henan2020.</title>
        <authorList>
            <person name="Zhang H."/>
            <person name="Qiao H.X."/>
            <person name="Bian C.Z."/>
            <person name="Shu J.C."/>
        </authorList>
    </citation>
    <scope>NUCLEOTIDE SEQUENCE</scope>
    <source>
        <strain evidence="12">2020-HN-1</strain>
    </source>
</reference>
<dbReference type="SUPFAM" id="SSF54995">
    <property type="entry name" value="Ribosomal protein S6"/>
    <property type="match status" value="1"/>
</dbReference>
<dbReference type="RefSeq" id="WP_003142910.1">
    <property type="nucleotide sequence ID" value="NZ_CANSXX010000009.1"/>
</dbReference>
<dbReference type="InterPro" id="IPR035980">
    <property type="entry name" value="Ribosomal_bS6_sf"/>
</dbReference>
<evidence type="ECO:0000313" key="12">
    <source>
        <dbReference type="EMBL" id="WAT24546.1"/>
    </source>
</evidence>
<dbReference type="Proteomes" id="UP001164714">
    <property type="component" value="Chromosome"/>
</dbReference>
<reference evidence="11 16" key="4">
    <citation type="submission" date="2020-10" db="EMBL/GenBank/DDBJ databases">
        <title>Plasmid carrying two tetracycline resistance determinant.</title>
        <authorList>
            <person name="Yang Q."/>
        </authorList>
    </citation>
    <scope>NUCLEOTIDE SEQUENCE [LARGE SCALE GENOMIC DNA]</scope>
    <source>
        <strain evidence="11 16">T43</strain>
    </source>
</reference>
<keyword evidence="4 8" id="KW-0689">Ribosomal protein</keyword>
<dbReference type="GO" id="GO:0070181">
    <property type="term" value="F:small ribosomal subunit rRNA binding"/>
    <property type="evidence" value="ECO:0007669"/>
    <property type="project" value="TreeGrafter"/>
</dbReference>
<reference evidence="10 15" key="3">
    <citation type="submission" date="2020-07" db="EMBL/GenBank/DDBJ databases">
        <title>Draft Genome Sequences of Lactobacillales Isolated from the International Space Station.</title>
        <authorList>
            <person name="Bharadwaj A.R."/>
            <person name="Singh N.K."/>
            <person name="Wood J.M."/>
            <person name="Debieu M."/>
            <person name="O'Hara N.B."/>
            <person name="Karouia F."/>
            <person name="Mason C.E."/>
            <person name="Venkateswaran K."/>
        </authorList>
    </citation>
    <scope>NUCLEOTIDE SEQUENCE [LARGE SCALE GENOMIC DNA]</scope>
    <source>
        <strain evidence="10 15">151250015-1-258-55</strain>
    </source>
</reference>
<evidence type="ECO:0000256" key="3">
    <source>
        <dbReference type="ARBA" id="ARBA00022884"/>
    </source>
</evidence>
<keyword evidence="2 8" id="KW-0699">rRNA-binding</keyword>
<evidence type="ECO:0000256" key="7">
    <source>
        <dbReference type="ARBA" id="ARBA00035294"/>
    </source>
</evidence>
<dbReference type="EMBL" id="CP063065">
    <property type="protein sequence ID" value="QOQ79160.1"/>
    <property type="molecule type" value="Genomic_DNA"/>
</dbReference>
<dbReference type="Proteomes" id="UP000067698">
    <property type="component" value="Chromosome"/>
</dbReference>
<evidence type="ECO:0000313" key="9">
    <source>
        <dbReference type="EMBL" id="AMB97548.1"/>
    </source>
</evidence>
<evidence type="ECO:0000313" key="16">
    <source>
        <dbReference type="Proteomes" id="UP000595091"/>
    </source>
</evidence>
<comment type="function">
    <text evidence="6 8">Binds together with bS18 to 16S ribosomal RNA.</text>
</comment>
<dbReference type="GO" id="GO:0003735">
    <property type="term" value="F:structural constituent of ribosome"/>
    <property type="evidence" value="ECO:0007669"/>
    <property type="project" value="InterPro"/>
</dbReference>
<dbReference type="InterPro" id="IPR000529">
    <property type="entry name" value="Ribosomal_bS6"/>
</dbReference>
<dbReference type="PANTHER" id="PTHR21011:SF1">
    <property type="entry name" value="SMALL RIBOSOMAL SUBUNIT PROTEIN BS6M"/>
    <property type="match status" value="1"/>
</dbReference>
<evidence type="ECO:0000256" key="4">
    <source>
        <dbReference type="ARBA" id="ARBA00022980"/>
    </source>
</evidence>
<evidence type="ECO:0000313" key="10">
    <source>
        <dbReference type="EMBL" id="MBA5747186.1"/>
    </source>
</evidence>
<dbReference type="HAMAP" id="MF_00360">
    <property type="entry name" value="Ribosomal_bS6"/>
    <property type="match status" value="1"/>
</dbReference>
<evidence type="ECO:0000313" key="13">
    <source>
        <dbReference type="EMBL" id="WCG37791.1"/>
    </source>
</evidence>
<reference evidence="13" key="6">
    <citation type="submission" date="2023-01" db="EMBL/GenBank/DDBJ databases">
        <title>Oxazolidinone resistance genes in florfenicol resistant enterococci from beef cattle and veal calves at slaughter.</title>
        <authorList>
            <person name="Biggel M."/>
        </authorList>
    </citation>
    <scope>NUCLEOTIDE SEQUENCE</scope>
    <source>
        <strain evidence="13">K79-1</strain>
    </source>
</reference>
<dbReference type="EMBL" id="CP116590">
    <property type="protein sequence ID" value="WCG37791.1"/>
    <property type="molecule type" value="Genomic_DNA"/>
</dbReference>
<keyword evidence="15" id="KW-1185">Reference proteome</keyword>
<comment type="similarity">
    <text evidence="1 8">Belongs to the bacterial ribosomal protein bS6 family.</text>
</comment>
<dbReference type="EMBL" id="CP014162">
    <property type="protein sequence ID" value="AMB97548.1"/>
    <property type="molecule type" value="Genomic_DNA"/>
</dbReference>
<dbReference type="Proteomes" id="UP001179483">
    <property type="component" value="Chromosome"/>
</dbReference>
<dbReference type="GeneID" id="92866825"/>
<dbReference type="OrthoDB" id="9812702at2"/>
<accession>A0A0U4XYR5</accession>
<reference evidence="9 14" key="1">
    <citation type="journal article" date="2016" name="Genome Announc.">
        <title>Complete Genome Sequences of Aerococcus christensenii CCUG 28831T, Aerococcus sanguinicola CCUG 43001T, Aerococcus urinae CCUG 36881T, Aerococcus urinaeequi CCUG 28094T, Aerococcus urinaehominis CCUG 42038 BT, and Aerococcus viridans CCUG 4311T.</title>
        <authorList>
            <person name="Carkaci D."/>
            <person name="Dargis R."/>
            <person name="Nielsen X.C."/>
            <person name="Skovgaard O."/>
            <person name="Fuursted K."/>
            <person name="Christensen J.J."/>
        </authorList>
    </citation>
    <scope>NUCLEOTIDE SEQUENCE [LARGE SCALE GENOMIC DNA]</scope>
    <source>
        <strain evidence="9 14">CCUG28094</strain>
    </source>
</reference>
<dbReference type="InterPro" id="IPR014717">
    <property type="entry name" value="Transl_elong_EF1B/ribsomal_bS6"/>
</dbReference>
<evidence type="ECO:0000256" key="8">
    <source>
        <dbReference type="HAMAP-Rule" id="MF_00360"/>
    </source>
</evidence>
<name>A0A0U4XYR5_9LACT</name>
<dbReference type="AlphaFoldDB" id="A0A0U4XYR5"/>
<evidence type="ECO:0000256" key="1">
    <source>
        <dbReference type="ARBA" id="ARBA00009512"/>
    </source>
</evidence>
<keyword evidence="3 8" id="KW-0694">RNA-binding</keyword>
<evidence type="ECO:0000256" key="6">
    <source>
        <dbReference type="ARBA" id="ARBA00035104"/>
    </source>
</evidence>
<reference evidence="14" key="2">
    <citation type="submission" date="2016-01" db="EMBL/GenBank/DDBJ databases">
        <title>Six Aerococcus type strain genome sequencing and assembly using PacBio and Illumina Hiseq.</title>
        <authorList>
            <person name="Carkaci D."/>
            <person name="Dargis R."/>
            <person name="Nielsen X.C."/>
            <person name="Skovgaard O."/>
            <person name="Fuursted K."/>
            <person name="Christensen J.J."/>
        </authorList>
    </citation>
    <scope>NUCLEOTIDE SEQUENCE [LARGE SCALE GENOMIC DNA]</scope>
    <source>
        <strain evidence="14">CCUG28094</strain>
    </source>
</reference>
<dbReference type="EMBL" id="JACGAN010000015">
    <property type="protein sequence ID" value="MBA5747186.1"/>
    <property type="molecule type" value="Genomic_DNA"/>
</dbReference>
<dbReference type="PANTHER" id="PTHR21011">
    <property type="entry name" value="MITOCHONDRIAL 28S RIBOSOMAL PROTEIN S6"/>
    <property type="match status" value="1"/>
</dbReference>
<dbReference type="GO" id="GO:0006412">
    <property type="term" value="P:translation"/>
    <property type="evidence" value="ECO:0007669"/>
    <property type="project" value="UniProtKB-UniRule"/>
</dbReference>
<dbReference type="GO" id="GO:0005840">
    <property type="term" value="C:ribosome"/>
    <property type="evidence" value="ECO:0007669"/>
    <property type="project" value="UniProtKB-KW"/>
</dbReference>
<dbReference type="Pfam" id="PF01250">
    <property type="entry name" value="Ribosomal_S6"/>
    <property type="match status" value="1"/>
</dbReference>
<evidence type="ECO:0000256" key="2">
    <source>
        <dbReference type="ARBA" id="ARBA00022730"/>
    </source>
</evidence>
<evidence type="ECO:0000313" key="11">
    <source>
        <dbReference type="EMBL" id="QOQ79160.1"/>
    </source>
</evidence>
<dbReference type="Gene3D" id="3.30.70.60">
    <property type="match status" value="1"/>
</dbReference>
<dbReference type="InterPro" id="IPR020814">
    <property type="entry name" value="Ribosomal_S6_plastid/chlpt"/>
</dbReference>
<evidence type="ECO:0000256" key="5">
    <source>
        <dbReference type="ARBA" id="ARBA00023274"/>
    </source>
</evidence>
<proteinExistence type="inferred from homology"/>
<dbReference type="Proteomes" id="UP000595091">
    <property type="component" value="Chromosome"/>
</dbReference>
<dbReference type="KEGG" id="aui:APT62_00060"/>
<dbReference type="FunFam" id="3.30.70.60:FF:000002">
    <property type="entry name" value="30S ribosomal protein S6"/>
    <property type="match status" value="1"/>
</dbReference>
<evidence type="ECO:0000313" key="15">
    <source>
        <dbReference type="Proteomes" id="UP000540056"/>
    </source>
</evidence>
<dbReference type="Proteomes" id="UP000540056">
    <property type="component" value="Unassembled WGS sequence"/>
</dbReference>
<sequence>MSENTTKYEVLYIIRPDMEEASKKALVEQFDQILTSNGVTINESKDWAKRRLAYEINDYKEGIYHLVDMEADDAEGINEFDRLAKINDNILRHMITKIED</sequence>